<keyword evidence="3" id="KW-1185">Reference proteome</keyword>
<dbReference type="AlphaFoldDB" id="A0A4R4VJK3"/>
<comment type="caution">
    <text evidence="2">The sequence shown here is derived from an EMBL/GenBank/DDBJ whole genome shotgun (WGS) entry which is preliminary data.</text>
</comment>
<evidence type="ECO:0000259" key="1">
    <source>
        <dbReference type="Pfam" id="PF21962"/>
    </source>
</evidence>
<feature type="domain" description="DUF6924" evidence="1">
    <location>
        <begin position="173"/>
        <end position="304"/>
    </location>
</feature>
<protein>
    <recommendedName>
        <fullName evidence="1">DUF6924 domain-containing protein</fullName>
    </recommendedName>
</protein>
<sequence length="314" mass="33413">MSRPKLPRPAPGDVLLVCTCYEDGKALYGRLLNEIGGHQEGDVLVLEDSGVRLRTVEDPGWDYLHGGNVPALVPDGGPVPPVAVLVDIPVVYGGDGPLLVDLAATPGRGVRVQQDRLSEILAALLAGALAFDDLVRGMDRYGMYLGDGGRPAFPVPAAPPRRSFPALPSTASALLVRTSFDDEDGWRALLDELGGADGDGLLGADLDEDELDEEDAPLEALVVDDRAFEGLQPGEVPALVPPEEHTTLVALADARTFAEPGRPLTVVDLYDTPGQPAVLPCRMVGSLACNLEIANMDFHEFVAEEGVEPWWDRS</sequence>
<dbReference type="EMBL" id="SMKO01000066">
    <property type="protein sequence ID" value="TDD02305.1"/>
    <property type="molecule type" value="Genomic_DNA"/>
</dbReference>
<name>A0A4R4VJK3_9ACTN</name>
<dbReference type="Proteomes" id="UP000295258">
    <property type="component" value="Unassembled WGS sequence"/>
</dbReference>
<evidence type="ECO:0000313" key="3">
    <source>
        <dbReference type="Proteomes" id="UP000295258"/>
    </source>
</evidence>
<accession>A0A4R4VJK3</accession>
<feature type="domain" description="DUF6924" evidence="1">
    <location>
        <begin position="14"/>
        <end position="146"/>
    </location>
</feature>
<dbReference type="InterPro" id="IPR053832">
    <property type="entry name" value="DUF6924"/>
</dbReference>
<organism evidence="2 3">
    <name type="scientific">Nonomuraea deserti</name>
    <dbReference type="NCBI Taxonomy" id="1848322"/>
    <lineage>
        <taxon>Bacteria</taxon>
        <taxon>Bacillati</taxon>
        <taxon>Actinomycetota</taxon>
        <taxon>Actinomycetes</taxon>
        <taxon>Streptosporangiales</taxon>
        <taxon>Streptosporangiaceae</taxon>
        <taxon>Nonomuraea</taxon>
    </lineage>
</organism>
<dbReference type="Pfam" id="PF21962">
    <property type="entry name" value="DUF6924"/>
    <property type="match status" value="2"/>
</dbReference>
<dbReference type="RefSeq" id="WP_132597426.1">
    <property type="nucleotide sequence ID" value="NZ_SMKO01000066.1"/>
</dbReference>
<evidence type="ECO:0000313" key="2">
    <source>
        <dbReference type="EMBL" id="TDD02305.1"/>
    </source>
</evidence>
<proteinExistence type="predicted"/>
<gene>
    <name evidence="2" type="ORF">E1292_23805</name>
</gene>
<reference evidence="2 3" key="1">
    <citation type="submission" date="2019-03" db="EMBL/GenBank/DDBJ databases">
        <title>Draft genome sequences of novel Actinobacteria.</title>
        <authorList>
            <person name="Sahin N."/>
            <person name="Ay H."/>
            <person name="Saygin H."/>
        </authorList>
    </citation>
    <scope>NUCLEOTIDE SEQUENCE [LARGE SCALE GENOMIC DNA]</scope>
    <source>
        <strain evidence="2 3">KC310</strain>
    </source>
</reference>